<dbReference type="Proteomes" id="UP000227088">
    <property type="component" value="Unassembled WGS sequence"/>
</dbReference>
<evidence type="ECO:0000313" key="2">
    <source>
        <dbReference type="EMBL" id="OUS39438.1"/>
    </source>
</evidence>
<accession>A0A1Y5HQ80</accession>
<reference evidence="3" key="1">
    <citation type="journal article" date="2017" name="Proc. Natl. Acad. Sci. U.S.A.">
        <title>Simulation of Deepwater Horizon oil plume reveals substrate specialization within a complex community of hydrocarbon degraders.</title>
        <authorList>
            <person name="Hu P."/>
            <person name="Dubinsky E.A."/>
            <person name="Probst A.J."/>
            <person name="Wang J."/>
            <person name="Sieber C.M.K."/>
            <person name="Tom L.M."/>
            <person name="Gardinali P."/>
            <person name="Banfield J.F."/>
            <person name="Atlas R.M."/>
            <person name="Andersen G.L."/>
        </authorList>
    </citation>
    <scope>NUCLEOTIDE SEQUENCE [LARGE SCALE GENOMIC DNA]</scope>
</reference>
<sequence>MFFEQERGQFFRPLTSKYRAQVLECLKELYQRLYSSSSADYGQALQRDVVIEIFQEALVRAPILADGDDGEDMLKLDSKTGKESRFRNSREQAGWVLNQLLEFGWMEKQVDEATLQSTFAFSRYGRQFVDPFISESRASARTRHRNTRNTRNSLEAFLERGEVYDLLDAYEYSERIISDFTDVISELEERKRDLVREMDSQLLVQRASEEFFDFMEKRFQPDLAVRLSADNVEKHRDRISELLNQVRGKNKAYKAKAEGRLRELLPELAQPGTSVLWTILEGIEQRIRNASDVMLPALRKALQGFTKRADIIIRQMSYLASQQHNDVLSVCKRLAALAPEEQDDQLMAAGQLMSVPEVALVDPAQVRLAAPRKRRTIEAELDEGTEDFDMDARKDIYIQQVLDQAFFINNNSLRSYMQQNLLAGDVVSTRDLPIKSAKDFLAVANAIGLASTSSLSSDFEFVMKYEADGHSGSENADEDMYFSKKDHFTVELISSNPRNQADTQ</sequence>
<comment type="caution">
    <text evidence="2">The sequence shown here is derived from an EMBL/GenBank/DDBJ whole genome shotgun (WGS) entry which is preliminary data.</text>
</comment>
<feature type="coiled-coil region" evidence="1">
    <location>
        <begin position="177"/>
        <end position="204"/>
    </location>
</feature>
<evidence type="ECO:0000313" key="3">
    <source>
        <dbReference type="Proteomes" id="UP000227088"/>
    </source>
</evidence>
<dbReference type="InterPro" id="IPR043773">
    <property type="entry name" value="JetA"/>
</dbReference>
<gene>
    <name evidence="2" type="ORF">A9R00_09595</name>
</gene>
<dbReference type="EMBL" id="MABE01000558">
    <property type="protein sequence ID" value="OUS39438.1"/>
    <property type="molecule type" value="Genomic_DNA"/>
</dbReference>
<protein>
    <submittedName>
        <fullName evidence="2">Flagellar protein FliT</fullName>
    </submittedName>
</protein>
<evidence type="ECO:0000256" key="1">
    <source>
        <dbReference type="SAM" id="Coils"/>
    </source>
</evidence>
<keyword evidence="2" id="KW-0969">Cilium</keyword>
<keyword evidence="1" id="KW-0175">Coiled coil</keyword>
<organism evidence="2 3">
    <name type="scientific">Oleispira antarctica</name>
    <dbReference type="NCBI Taxonomy" id="188908"/>
    <lineage>
        <taxon>Bacteria</taxon>
        <taxon>Pseudomonadati</taxon>
        <taxon>Pseudomonadota</taxon>
        <taxon>Gammaproteobacteria</taxon>
        <taxon>Oceanospirillales</taxon>
        <taxon>Oceanospirillaceae</taxon>
        <taxon>Oleispira</taxon>
    </lineage>
</organism>
<proteinExistence type="predicted"/>
<keyword evidence="2" id="KW-0282">Flagellum</keyword>
<name>A0A1Y5HQ80_OLEAN</name>
<dbReference type="Pfam" id="PF18982">
    <property type="entry name" value="JetA"/>
    <property type="match status" value="1"/>
</dbReference>
<dbReference type="AlphaFoldDB" id="A0A1Y5HQ80"/>
<keyword evidence="2" id="KW-0966">Cell projection</keyword>